<dbReference type="EMBL" id="DPVE01000079">
    <property type="protein sequence ID" value="HCK29414.1"/>
    <property type="molecule type" value="Genomic_DNA"/>
</dbReference>
<dbReference type="PANTHER" id="PTHR22777">
    <property type="entry name" value="HEMOLYSIN-RELATED"/>
    <property type="match status" value="1"/>
</dbReference>
<evidence type="ECO:0000256" key="3">
    <source>
        <dbReference type="ARBA" id="ARBA00022475"/>
    </source>
</evidence>
<dbReference type="SMART" id="SM01091">
    <property type="entry name" value="CorC_HlyC"/>
    <property type="match status" value="1"/>
</dbReference>
<proteinExistence type="predicted"/>
<evidence type="ECO:0000259" key="6">
    <source>
        <dbReference type="SMART" id="SM01091"/>
    </source>
</evidence>
<dbReference type="GO" id="GO:0050660">
    <property type="term" value="F:flavin adenine dinucleotide binding"/>
    <property type="evidence" value="ECO:0007669"/>
    <property type="project" value="InterPro"/>
</dbReference>
<dbReference type="PANTHER" id="PTHR22777:SF16">
    <property type="entry name" value="POLYAMINE EXPORT PROTEIN"/>
    <property type="match status" value="1"/>
</dbReference>
<accession>A0A3D2SL26</accession>
<dbReference type="GO" id="GO:0005886">
    <property type="term" value="C:plasma membrane"/>
    <property type="evidence" value="ECO:0007669"/>
    <property type="project" value="UniProtKB-SubCell"/>
</dbReference>
<evidence type="ECO:0000256" key="5">
    <source>
        <dbReference type="ARBA" id="ARBA00023122"/>
    </source>
</evidence>
<dbReference type="SUPFAM" id="SSF56176">
    <property type="entry name" value="FAD-binding/transporter-associated domain-like"/>
    <property type="match status" value="1"/>
</dbReference>
<dbReference type="InterPro" id="IPR005170">
    <property type="entry name" value="Transptr-assoc_dom"/>
</dbReference>
<dbReference type="Pfam" id="PF03471">
    <property type="entry name" value="CorC_HlyC"/>
    <property type="match status" value="1"/>
</dbReference>
<sequence>EDLKHALEIDEMPDEENYETLAGFMMYQLRKIPRPADSVEFSGFKFEVVDVDHYKIDQLLVTRILEKLEDQSLIEN</sequence>
<evidence type="ECO:0000313" key="8">
    <source>
        <dbReference type="Proteomes" id="UP000263596"/>
    </source>
</evidence>
<dbReference type="Proteomes" id="UP000263596">
    <property type="component" value="Unassembled WGS sequence"/>
</dbReference>
<comment type="caution">
    <text evidence="7">The sequence shown here is derived from an EMBL/GenBank/DDBJ whole genome shotgun (WGS) entry which is preliminary data.</text>
</comment>
<organism evidence="7 8">
    <name type="scientific">Acinetobacter ursingii</name>
    <dbReference type="NCBI Taxonomy" id="108980"/>
    <lineage>
        <taxon>Bacteria</taxon>
        <taxon>Pseudomonadati</taxon>
        <taxon>Pseudomonadota</taxon>
        <taxon>Gammaproteobacteria</taxon>
        <taxon>Moraxellales</taxon>
        <taxon>Moraxellaceae</taxon>
        <taxon>Acinetobacter</taxon>
    </lineage>
</organism>
<name>A0A3D2SL26_9GAMM</name>
<dbReference type="AlphaFoldDB" id="A0A3D2SL26"/>
<feature type="non-terminal residue" evidence="7">
    <location>
        <position position="1"/>
    </location>
</feature>
<protein>
    <recommendedName>
        <fullName evidence="6">Transporter-associated domain-containing protein</fullName>
    </recommendedName>
</protein>
<keyword evidence="3" id="KW-0472">Membrane</keyword>
<evidence type="ECO:0000256" key="4">
    <source>
        <dbReference type="ARBA" id="ARBA00022737"/>
    </source>
</evidence>
<dbReference type="InterPro" id="IPR016169">
    <property type="entry name" value="FAD-bd_PCMH_sub2"/>
</dbReference>
<gene>
    <name evidence="7" type="ORF">DHW29_03970</name>
</gene>
<dbReference type="InterPro" id="IPR036318">
    <property type="entry name" value="FAD-bd_PCMH-like_sf"/>
</dbReference>
<evidence type="ECO:0000313" key="7">
    <source>
        <dbReference type="EMBL" id="HCK29414.1"/>
    </source>
</evidence>
<feature type="domain" description="Transporter-associated" evidence="6">
    <location>
        <begin position="1"/>
        <end position="65"/>
    </location>
</feature>
<keyword evidence="4" id="KW-0677">Repeat</keyword>
<dbReference type="Gene3D" id="3.30.465.10">
    <property type="match status" value="1"/>
</dbReference>
<evidence type="ECO:0000256" key="1">
    <source>
        <dbReference type="ARBA" id="ARBA00004651"/>
    </source>
</evidence>
<keyword evidence="3" id="KW-1003">Cell membrane</keyword>
<evidence type="ECO:0000256" key="2">
    <source>
        <dbReference type="ARBA" id="ARBA00022448"/>
    </source>
</evidence>
<keyword evidence="2" id="KW-0813">Transport</keyword>
<reference evidence="7 8" key="1">
    <citation type="journal article" date="2018" name="Nat. Biotechnol.">
        <title>A standardized bacterial taxonomy based on genome phylogeny substantially revises the tree of life.</title>
        <authorList>
            <person name="Parks D.H."/>
            <person name="Chuvochina M."/>
            <person name="Waite D.W."/>
            <person name="Rinke C."/>
            <person name="Skarshewski A."/>
            <person name="Chaumeil P.A."/>
            <person name="Hugenholtz P."/>
        </authorList>
    </citation>
    <scope>NUCLEOTIDE SEQUENCE [LARGE SCALE GENOMIC DNA]</scope>
    <source>
        <strain evidence="7">UBA9669</strain>
    </source>
</reference>
<comment type="subcellular location">
    <subcellularLocation>
        <location evidence="1">Cell membrane</location>
        <topology evidence="1">Multi-pass membrane protein</topology>
    </subcellularLocation>
</comment>
<keyword evidence="5" id="KW-0129">CBS domain</keyword>